<dbReference type="Gene3D" id="1.10.260.40">
    <property type="entry name" value="lambda repressor-like DNA-binding domains"/>
    <property type="match status" value="1"/>
</dbReference>
<evidence type="ECO:0000313" key="4">
    <source>
        <dbReference type="Proteomes" id="UP000215383"/>
    </source>
</evidence>
<reference evidence="3 4" key="1">
    <citation type="submission" date="2017-06" db="EMBL/GenBank/DDBJ databases">
        <authorList>
            <consortium name="Pathogen Informatics"/>
        </authorList>
    </citation>
    <scope>NUCLEOTIDE SEQUENCE [LARGE SCALE GENOMIC DNA]</scope>
    <source>
        <strain evidence="3 4">NCTC10570</strain>
    </source>
</reference>
<sequence>MFEAEYIQIGCKVAYYRKMKKYTQKELAIRAKISVSYLSRIERGAYKKGVPISTFFQIASALDVHISEFFKDL</sequence>
<dbReference type="GeneID" id="78506210"/>
<dbReference type="OrthoDB" id="1629646at2"/>
<dbReference type="SMART" id="SM00530">
    <property type="entry name" value="HTH_XRE"/>
    <property type="match status" value="1"/>
</dbReference>
<dbReference type="Pfam" id="PF01381">
    <property type="entry name" value="HTH_3"/>
    <property type="match status" value="1"/>
</dbReference>
<protein>
    <submittedName>
        <fullName evidence="3">Anaerobic benzoate catabolism transcriptional regulator</fullName>
    </submittedName>
</protein>
<name>A0A239T9E0_9FIRM</name>
<dbReference type="eggNOG" id="COG1396">
    <property type="taxonomic scope" value="Bacteria"/>
</dbReference>
<dbReference type="CDD" id="cd00093">
    <property type="entry name" value="HTH_XRE"/>
    <property type="match status" value="1"/>
</dbReference>
<dbReference type="InterPro" id="IPR001387">
    <property type="entry name" value="Cro/C1-type_HTH"/>
</dbReference>
<proteinExistence type="predicted"/>
<dbReference type="PANTHER" id="PTHR46797">
    <property type="entry name" value="HTH-TYPE TRANSCRIPTIONAL REGULATOR"/>
    <property type="match status" value="1"/>
</dbReference>
<keyword evidence="1" id="KW-0238">DNA-binding</keyword>
<evidence type="ECO:0000313" key="3">
    <source>
        <dbReference type="EMBL" id="SNU94206.1"/>
    </source>
</evidence>
<dbReference type="AlphaFoldDB" id="A0A239T9E0"/>
<dbReference type="EMBL" id="LT906446">
    <property type="protein sequence ID" value="SNU94206.1"/>
    <property type="molecule type" value="Genomic_DNA"/>
</dbReference>
<dbReference type="SUPFAM" id="SSF47413">
    <property type="entry name" value="lambda repressor-like DNA-binding domains"/>
    <property type="match status" value="1"/>
</dbReference>
<keyword evidence="4" id="KW-1185">Reference proteome</keyword>
<dbReference type="PROSITE" id="PS50943">
    <property type="entry name" value="HTH_CROC1"/>
    <property type="match status" value="1"/>
</dbReference>
<evidence type="ECO:0000259" key="2">
    <source>
        <dbReference type="PROSITE" id="PS50943"/>
    </source>
</evidence>
<dbReference type="InterPro" id="IPR010982">
    <property type="entry name" value="Lambda_DNA-bd_dom_sf"/>
</dbReference>
<evidence type="ECO:0000256" key="1">
    <source>
        <dbReference type="ARBA" id="ARBA00023125"/>
    </source>
</evidence>
<dbReference type="Proteomes" id="UP000215383">
    <property type="component" value="Chromosome 1"/>
</dbReference>
<dbReference type="RefSeq" id="WP_027889903.1">
    <property type="nucleotide sequence ID" value="NZ_CALXYH010000010.1"/>
</dbReference>
<gene>
    <name evidence="3" type="ORF">SAMEA4364220_00167</name>
</gene>
<feature type="domain" description="HTH cro/C1-type" evidence="2">
    <location>
        <begin position="13"/>
        <end position="69"/>
    </location>
</feature>
<dbReference type="GO" id="GO:0003700">
    <property type="term" value="F:DNA-binding transcription factor activity"/>
    <property type="evidence" value="ECO:0007669"/>
    <property type="project" value="TreeGrafter"/>
</dbReference>
<dbReference type="GO" id="GO:0005829">
    <property type="term" value="C:cytosol"/>
    <property type="evidence" value="ECO:0007669"/>
    <property type="project" value="TreeGrafter"/>
</dbReference>
<dbReference type="InterPro" id="IPR050807">
    <property type="entry name" value="TransReg_Diox_bact_type"/>
</dbReference>
<dbReference type="GO" id="GO:0003677">
    <property type="term" value="F:DNA binding"/>
    <property type="evidence" value="ECO:0007669"/>
    <property type="project" value="UniProtKB-KW"/>
</dbReference>
<accession>A0A239T9E0</accession>
<dbReference type="PANTHER" id="PTHR46797:SF1">
    <property type="entry name" value="METHYLPHOSPHONATE SYNTHASE"/>
    <property type="match status" value="1"/>
</dbReference>
<organism evidence="3 4">
    <name type="scientific">Megamonas hypermegale</name>
    <dbReference type="NCBI Taxonomy" id="158847"/>
    <lineage>
        <taxon>Bacteria</taxon>
        <taxon>Bacillati</taxon>
        <taxon>Bacillota</taxon>
        <taxon>Negativicutes</taxon>
        <taxon>Selenomonadales</taxon>
        <taxon>Selenomonadaceae</taxon>
        <taxon>Megamonas</taxon>
    </lineage>
</organism>